<feature type="transmembrane region" description="Helical" evidence="10">
    <location>
        <begin position="37"/>
        <end position="59"/>
    </location>
</feature>
<dbReference type="GO" id="GO:0034625">
    <property type="term" value="P:fatty acid elongation, monounsaturated fatty acid"/>
    <property type="evidence" value="ECO:0007669"/>
    <property type="project" value="TreeGrafter"/>
</dbReference>
<dbReference type="GO" id="GO:0019367">
    <property type="term" value="P:fatty acid elongation, saturated fatty acid"/>
    <property type="evidence" value="ECO:0007669"/>
    <property type="project" value="TreeGrafter"/>
</dbReference>
<feature type="region of interest" description="Disordered" evidence="11">
    <location>
        <begin position="270"/>
        <end position="303"/>
    </location>
</feature>
<keyword evidence="8 10" id="KW-0472">Membrane</keyword>
<protein>
    <recommendedName>
        <fullName evidence="10">Elongation of very long chain fatty acids protein</fullName>
        <ecNumber evidence="10">2.3.1.199</ecNumber>
    </recommendedName>
    <alternativeName>
        <fullName evidence="10">Very-long-chain 3-oxoacyl-CoA synthase</fullName>
    </alternativeName>
</protein>
<comment type="similarity">
    <text evidence="10">Belongs to the ELO family.</text>
</comment>
<keyword evidence="5 10" id="KW-0276">Fatty acid metabolism</keyword>
<keyword evidence="9 10" id="KW-0275">Fatty acid biosynthesis</keyword>
<dbReference type="eggNOG" id="KOG3072">
    <property type="taxonomic scope" value="Eukaryota"/>
</dbReference>
<feature type="transmembrane region" description="Helical" evidence="10">
    <location>
        <begin position="71"/>
        <end position="90"/>
    </location>
</feature>
<dbReference type="InParanoid" id="A0A1X7VUH4"/>
<reference evidence="12" key="1">
    <citation type="submission" date="2017-05" db="UniProtKB">
        <authorList>
            <consortium name="EnsemblMetazoa"/>
        </authorList>
    </citation>
    <scope>IDENTIFICATION</scope>
</reference>
<comment type="subcellular location">
    <subcellularLocation>
        <location evidence="1">Membrane</location>
        <topology evidence="1">Multi-pass membrane protein</topology>
    </subcellularLocation>
</comment>
<keyword evidence="2 10" id="KW-0444">Lipid biosynthesis</keyword>
<feature type="compositionally biased region" description="Polar residues" evidence="11">
    <location>
        <begin position="286"/>
        <end position="303"/>
    </location>
</feature>
<keyword evidence="7 10" id="KW-0443">Lipid metabolism</keyword>
<dbReference type="GO" id="GO:0009922">
    <property type="term" value="F:fatty acid elongase activity"/>
    <property type="evidence" value="ECO:0007669"/>
    <property type="project" value="UniProtKB-EC"/>
</dbReference>
<dbReference type="OrthoDB" id="10259681at2759"/>
<evidence type="ECO:0000256" key="6">
    <source>
        <dbReference type="ARBA" id="ARBA00022989"/>
    </source>
</evidence>
<dbReference type="OMA" id="PIIFLHW"/>
<comment type="catalytic activity">
    <reaction evidence="10">
        <text>a very-long-chain acyl-CoA + malonyl-CoA + H(+) = a very-long-chain 3-oxoacyl-CoA + CO2 + CoA</text>
        <dbReference type="Rhea" id="RHEA:32727"/>
        <dbReference type="ChEBI" id="CHEBI:15378"/>
        <dbReference type="ChEBI" id="CHEBI:16526"/>
        <dbReference type="ChEBI" id="CHEBI:57287"/>
        <dbReference type="ChEBI" id="CHEBI:57384"/>
        <dbReference type="ChEBI" id="CHEBI:90725"/>
        <dbReference type="ChEBI" id="CHEBI:90736"/>
        <dbReference type="EC" id="2.3.1.199"/>
    </reaction>
</comment>
<proteinExistence type="inferred from homology"/>
<name>A0A1X7VUH4_AMPQE</name>
<evidence type="ECO:0000256" key="7">
    <source>
        <dbReference type="ARBA" id="ARBA00023098"/>
    </source>
</evidence>
<keyword evidence="6 10" id="KW-1133">Transmembrane helix</keyword>
<evidence type="ECO:0000313" key="12">
    <source>
        <dbReference type="EnsemblMetazoa" id="Aqu2.1.43991_001"/>
    </source>
</evidence>
<dbReference type="PANTHER" id="PTHR11157">
    <property type="entry name" value="FATTY ACID ACYL TRANSFERASE-RELATED"/>
    <property type="match status" value="1"/>
</dbReference>
<dbReference type="EnsemblMetazoa" id="Aqu2.1.43991_001">
    <property type="protein sequence ID" value="Aqu2.1.43991_001"/>
    <property type="gene ID" value="Aqu2.1.43991"/>
</dbReference>
<dbReference type="InterPro" id="IPR030457">
    <property type="entry name" value="ELO_CS"/>
</dbReference>
<keyword evidence="3 10" id="KW-0808">Transferase</keyword>
<evidence type="ECO:0000256" key="10">
    <source>
        <dbReference type="RuleBase" id="RU361115"/>
    </source>
</evidence>
<feature type="transmembrane region" description="Helical" evidence="10">
    <location>
        <begin position="202"/>
        <end position="227"/>
    </location>
</feature>
<keyword evidence="4 10" id="KW-0812">Transmembrane</keyword>
<evidence type="ECO:0000256" key="8">
    <source>
        <dbReference type="ARBA" id="ARBA00023136"/>
    </source>
</evidence>
<evidence type="ECO:0000256" key="1">
    <source>
        <dbReference type="ARBA" id="ARBA00004141"/>
    </source>
</evidence>
<dbReference type="GO" id="GO:0034626">
    <property type="term" value="P:fatty acid elongation, polyunsaturated fatty acid"/>
    <property type="evidence" value="ECO:0007669"/>
    <property type="project" value="TreeGrafter"/>
</dbReference>
<dbReference type="EC" id="2.3.1.199" evidence="10"/>
<dbReference type="PROSITE" id="PS01188">
    <property type="entry name" value="ELO"/>
    <property type="match status" value="1"/>
</dbReference>
<dbReference type="AlphaFoldDB" id="A0A1X7VUH4"/>
<feature type="transmembrane region" description="Helical" evidence="10">
    <location>
        <begin position="120"/>
        <end position="141"/>
    </location>
</feature>
<evidence type="ECO:0000256" key="5">
    <source>
        <dbReference type="ARBA" id="ARBA00022832"/>
    </source>
</evidence>
<sequence>MEQVQLALQYPRGLWNTLTIIESKFDETRCLTWMSQNWWLCFLFSVIYVGLVFGGKALMEKRHPWALRYALCMWSTGLAAFSLYACMRIYPRFLNLLRLGGFEYTVCDMMYIVGSREMGIWAWLFPLSKLPELFDTFFIIVRKSKLSFLHWYHHFSVFIYCWYSYAYPISTGVWFGTVNYTVHAIMYMYYAAKASGRNPPRWIARAITTLQLSQMFVGLFLNFTAIRAVTLGKVCRMDWFTVGISVFFYSSYAVLFANFYYWTYLRKKKSPQSSGDGKPTALPNMSKLNGHTGSNGSISNGKY</sequence>
<dbReference type="InterPro" id="IPR002076">
    <property type="entry name" value="ELO_fam"/>
</dbReference>
<evidence type="ECO:0000256" key="4">
    <source>
        <dbReference type="ARBA" id="ARBA00022692"/>
    </source>
</evidence>
<accession>A0A1X7VUH4</accession>
<dbReference type="GO" id="GO:0030148">
    <property type="term" value="P:sphingolipid biosynthetic process"/>
    <property type="evidence" value="ECO:0007669"/>
    <property type="project" value="TreeGrafter"/>
</dbReference>
<dbReference type="Pfam" id="PF01151">
    <property type="entry name" value="ELO"/>
    <property type="match status" value="1"/>
</dbReference>
<organism evidence="12">
    <name type="scientific">Amphimedon queenslandica</name>
    <name type="common">Sponge</name>
    <dbReference type="NCBI Taxonomy" id="400682"/>
    <lineage>
        <taxon>Eukaryota</taxon>
        <taxon>Metazoa</taxon>
        <taxon>Porifera</taxon>
        <taxon>Demospongiae</taxon>
        <taxon>Heteroscleromorpha</taxon>
        <taxon>Haplosclerida</taxon>
        <taxon>Niphatidae</taxon>
        <taxon>Amphimedon</taxon>
    </lineage>
</organism>
<feature type="transmembrane region" description="Helical" evidence="10">
    <location>
        <begin position="239"/>
        <end position="262"/>
    </location>
</feature>
<evidence type="ECO:0000256" key="11">
    <source>
        <dbReference type="SAM" id="MobiDB-lite"/>
    </source>
</evidence>
<dbReference type="GO" id="GO:0042761">
    <property type="term" value="P:very long-chain fatty acid biosynthetic process"/>
    <property type="evidence" value="ECO:0007669"/>
    <property type="project" value="TreeGrafter"/>
</dbReference>
<evidence type="ECO:0000256" key="2">
    <source>
        <dbReference type="ARBA" id="ARBA00022516"/>
    </source>
</evidence>
<dbReference type="PANTHER" id="PTHR11157:SF17">
    <property type="entry name" value="ELONGATION OF VERY LONG CHAIN FATTY ACIDS PROTEIN 6"/>
    <property type="match status" value="1"/>
</dbReference>
<dbReference type="GO" id="GO:0005789">
    <property type="term" value="C:endoplasmic reticulum membrane"/>
    <property type="evidence" value="ECO:0007669"/>
    <property type="project" value="TreeGrafter"/>
</dbReference>
<evidence type="ECO:0000256" key="9">
    <source>
        <dbReference type="ARBA" id="ARBA00023160"/>
    </source>
</evidence>
<evidence type="ECO:0000256" key="3">
    <source>
        <dbReference type="ARBA" id="ARBA00022679"/>
    </source>
</evidence>